<evidence type="ECO:0000256" key="1">
    <source>
        <dbReference type="SAM" id="MobiDB-lite"/>
    </source>
</evidence>
<dbReference type="Proteomes" id="UP000023152">
    <property type="component" value="Unassembled WGS sequence"/>
</dbReference>
<accession>X6MVV1</accession>
<organism evidence="2 3">
    <name type="scientific">Reticulomyxa filosa</name>
    <dbReference type="NCBI Taxonomy" id="46433"/>
    <lineage>
        <taxon>Eukaryota</taxon>
        <taxon>Sar</taxon>
        <taxon>Rhizaria</taxon>
        <taxon>Retaria</taxon>
        <taxon>Foraminifera</taxon>
        <taxon>Monothalamids</taxon>
        <taxon>Reticulomyxidae</taxon>
        <taxon>Reticulomyxa</taxon>
    </lineage>
</organism>
<name>X6MVV1_RETFI</name>
<evidence type="ECO:0000313" key="3">
    <source>
        <dbReference type="Proteomes" id="UP000023152"/>
    </source>
</evidence>
<comment type="caution">
    <text evidence="2">The sequence shown here is derived from an EMBL/GenBank/DDBJ whole genome shotgun (WGS) entry which is preliminary data.</text>
</comment>
<gene>
    <name evidence="2" type="ORF">RFI_20100</name>
</gene>
<feature type="compositionally biased region" description="Basic and acidic residues" evidence="1">
    <location>
        <begin position="16"/>
        <end position="26"/>
    </location>
</feature>
<feature type="compositionally biased region" description="Basic and acidic residues" evidence="1">
    <location>
        <begin position="39"/>
        <end position="56"/>
    </location>
</feature>
<protein>
    <submittedName>
        <fullName evidence="2">Uncharacterized protein</fullName>
    </submittedName>
</protein>
<reference evidence="2 3" key="1">
    <citation type="journal article" date="2013" name="Curr. Biol.">
        <title>The Genome of the Foraminiferan Reticulomyxa filosa.</title>
        <authorList>
            <person name="Glockner G."/>
            <person name="Hulsmann N."/>
            <person name="Schleicher M."/>
            <person name="Noegel A.A."/>
            <person name="Eichinger L."/>
            <person name="Gallinger C."/>
            <person name="Pawlowski J."/>
            <person name="Sierra R."/>
            <person name="Euteneuer U."/>
            <person name="Pillet L."/>
            <person name="Moustafa A."/>
            <person name="Platzer M."/>
            <person name="Groth M."/>
            <person name="Szafranski K."/>
            <person name="Schliwa M."/>
        </authorList>
    </citation>
    <scope>NUCLEOTIDE SEQUENCE [LARGE SCALE GENOMIC DNA]</scope>
</reference>
<dbReference type="AlphaFoldDB" id="X6MVV1"/>
<evidence type="ECO:0000313" key="2">
    <source>
        <dbReference type="EMBL" id="ETO17230.1"/>
    </source>
</evidence>
<proteinExistence type="predicted"/>
<keyword evidence="3" id="KW-1185">Reference proteome</keyword>
<feature type="region of interest" description="Disordered" evidence="1">
    <location>
        <begin position="1"/>
        <end position="82"/>
    </location>
</feature>
<dbReference type="EMBL" id="ASPP01017061">
    <property type="protein sequence ID" value="ETO17230.1"/>
    <property type="molecule type" value="Genomic_DNA"/>
</dbReference>
<sequence length="164" mass="19359">MESTLSLEKKKGKKNKLIEREREKNNENTNTRKKNGHSQKNEKNTKKIGKSKEKDHPKHKPKNSTRRVIGEEEEEEEEKPLKKKKRKIIFHFHDLSVKKLKQSIENESKENILSLIYLRGYTFVIRSKWVVVYHLSLAVVQVKHECYLDRPSLHLAIISCFAAD</sequence>